<dbReference type="EMBL" id="JAGIZQ010000001">
    <property type="protein sequence ID" value="KAH6650975.1"/>
    <property type="molecule type" value="Genomic_DNA"/>
</dbReference>
<organism evidence="1 2">
    <name type="scientific">Chaetomium tenue</name>
    <dbReference type="NCBI Taxonomy" id="1854479"/>
    <lineage>
        <taxon>Eukaryota</taxon>
        <taxon>Fungi</taxon>
        <taxon>Dikarya</taxon>
        <taxon>Ascomycota</taxon>
        <taxon>Pezizomycotina</taxon>
        <taxon>Sordariomycetes</taxon>
        <taxon>Sordariomycetidae</taxon>
        <taxon>Sordariales</taxon>
        <taxon>Chaetomiaceae</taxon>
        <taxon>Chaetomium</taxon>
    </lineage>
</organism>
<proteinExistence type="predicted"/>
<sequence>MEPSSQRLRLRLSFFESVEGNGTLTIGVARKFTTLFNSSSDWDAAVRQVDRLNSQQDEAGLIVAASANLSHPEYELSLVHRTFPQEYNEADEPAIKAAIHALCRDFCDLRGPLNAGEGLNTGGDFSAMVMGEALSTTNLYRGRAVQAGTTILQQGATPVATCVEIWKMFCDFSNIQKKSEVAERRPLVDQAILETNKARTAGMELDKGAQASTTNLLFLKEGVEQVIDTMQTIAQKHDEVRDQAEVSSTLTLLFGSSALLSTGGAALGWSGKLDFMGARAVISTVCTVFAGFASWATKHSHDKAVTSDSDADAMRETQITMHRWFCMVFMEMLRSNYRSRPDAPMFAKLTMEMVAALDPKALDGWDSQTDSLERLGRDLGASVQKWRKSVKQPLQQLQ</sequence>
<evidence type="ECO:0000313" key="1">
    <source>
        <dbReference type="EMBL" id="KAH6650975.1"/>
    </source>
</evidence>
<evidence type="ECO:0000313" key="2">
    <source>
        <dbReference type="Proteomes" id="UP000724584"/>
    </source>
</evidence>
<accession>A0ACB7PRB6</accession>
<gene>
    <name evidence="1" type="ORF">F5144DRAFT_598389</name>
</gene>
<dbReference type="Proteomes" id="UP000724584">
    <property type="component" value="Unassembled WGS sequence"/>
</dbReference>
<protein>
    <submittedName>
        <fullName evidence="1">Uncharacterized protein</fullName>
    </submittedName>
</protein>
<keyword evidence="2" id="KW-1185">Reference proteome</keyword>
<name>A0ACB7PRB6_9PEZI</name>
<comment type="caution">
    <text evidence="1">The sequence shown here is derived from an EMBL/GenBank/DDBJ whole genome shotgun (WGS) entry which is preliminary data.</text>
</comment>
<reference evidence="1 2" key="1">
    <citation type="journal article" date="2021" name="Nat. Commun.">
        <title>Genetic determinants of endophytism in the Arabidopsis root mycobiome.</title>
        <authorList>
            <person name="Mesny F."/>
            <person name="Miyauchi S."/>
            <person name="Thiergart T."/>
            <person name="Pickel B."/>
            <person name="Atanasova L."/>
            <person name="Karlsson M."/>
            <person name="Huettel B."/>
            <person name="Barry K.W."/>
            <person name="Haridas S."/>
            <person name="Chen C."/>
            <person name="Bauer D."/>
            <person name="Andreopoulos W."/>
            <person name="Pangilinan J."/>
            <person name="LaButti K."/>
            <person name="Riley R."/>
            <person name="Lipzen A."/>
            <person name="Clum A."/>
            <person name="Drula E."/>
            <person name="Henrissat B."/>
            <person name="Kohler A."/>
            <person name="Grigoriev I.V."/>
            <person name="Martin F.M."/>
            <person name="Hacquard S."/>
        </authorList>
    </citation>
    <scope>NUCLEOTIDE SEQUENCE [LARGE SCALE GENOMIC DNA]</scope>
    <source>
        <strain evidence="1 2">MPI-SDFR-AT-0079</strain>
    </source>
</reference>